<reference evidence="2 3" key="1">
    <citation type="submission" date="2023-11" db="EMBL/GenBank/DDBJ databases">
        <title>Halocaridina rubra genome assembly.</title>
        <authorList>
            <person name="Smith C."/>
        </authorList>
    </citation>
    <scope>NUCLEOTIDE SEQUENCE [LARGE SCALE GENOMIC DNA]</scope>
    <source>
        <strain evidence="2">EP-1</strain>
        <tissue evidence="2">Whole</tissue>
    </source>
</reference>
<proteinExistence type="predicted"/>
<comment type="caution">
    <text evidence="2">The sequence shown here is derived from an EMBL/GenBank/DDBJ whole genome shotgun (WGS) entry which is preliminary data.</text>
</comment>
<organism evidence="2 3">
    <name type="scientific">Halocaridina rubra</name>
    <name type="common">Hawaiian red shrimp</name>
    <dbReference type="NCBI Taxonomy" id="373956"/>
    <lineage>
        <taxon>Eukaryota</taxon>
        <taxon>Metazoa</taxon>
        <taxon>Ecdysozoa</taxon>
        <taxon>Arthropoda</taxon>
        <taxon>Crustacea</taxon>
        <taxon>Multicrustacea</taxon>
        <taxon>Malacostraca</taxon>
        <taxon>Eumalacostraca</taxon>
        <taxon>Eucarida</taxon>
        <taxon>Decapoda</taxon>
        <taxon>Pleocyemata</taxon>
        <taxon>Caridea</taxon>
        <taxon>Atyoidea</taxon>
        <taxon>Atyidae</taxon>
        <taxon>Halocaridina</taxon>
    </lineage>
</organism>
<name>A0AAN9A8S5_HALRR</name>
<gene>
    <name evidence="2" type="ORF">SK128_008080</name>
</gene>
<feature type="region of interest" description="Disordered" evidence="1">
    <location>
        <begin position="75"/>
        <end position="97"/>
    </location>
</feature>
<sequence length="97" mass="10816">MDSIGLVLHLRIIHAKSICQIKEKGPQMKNDYGFGVALNDPEFSEAAGTQAVQKVRESILALRKVRGEMKTVPLDLSYDQQRPNSEMGDISFPTEEV</sequence>
<dbReference type="AlphaFoldDB" id="A0AAN9A8S5"/>
<protein>
    <submittedName>
        <fullName evidence="2">Uncharacterized protein</fullName>
    </submittedName>
</protein>
<evidence type="ECO:0000313" key="3">
    <source>
        <dbReference type="Proteomes" id="UP001381693"/>
    </source>
</evidence>
<evidence type="ECO:0000313" key="2">
    <source>
        <dbReference type="EMBL" id="KAK7085161.1"/>
    </source>
</evidence>
<dbReference type="EMBL" id="JAXCGZ010001891">
    <property type="protein sequence ID" value="KAK7085161.1"/>
    <property type="molecule type" value="Genomic_DNA"/>
</dbReference>
<dbReference type="Proteomes" id="UP001381693">
    <property type="component" value="Unassembled WGS sequence"/>
</dbReference>
<accession>A0AAN9A8S5</accession>
<evidence type="ECO:0000256" key="1">
    <source>
        <dbReference type="SAM" id="MobiDB-lite"/>
    </source>
</evidence>
<keyword evidence="3" id="KW-1185">Reference proteome</keyword>